<dbReference type="AlphaFoldDB" id="A0A1V1P2B9"/>
<proteinExistence type="predicted"/>
<dbReference type="Proteomes" id="UP000189670">
    <property type="component" value="Unassembled WGS sequence"/>
</dbReference>
<evidence type="ECO:0000313" key="2">
    <source>
        <dbReference type="Proteomes" id="UP000189670"/>
    </source>
</evidence>
<reference evidence="2" key="1">
    <citation type="submission" date="2012-11" db="EMBL/GenBank/DDBJ databases">
        <authorList>
            <person name="Lucero-Rivera Y.E."/>
            <person name="Tovar-Ramirez D."/>
        </authorList>
    </citation>
    <scope>NUCLEOTIDE SEQUENCE [LARGE SCALE GENOMIC DNA]</scope>
    <source>
        <strain evidence="2">Araruama</strain>
    </source>
</reference>
<comment type="caution">
    <text evidence="1">The sequence shown here is derived from an EMBL/GenBank/DDBJ whole genome shotgun (WGS) entry which is preliminary data.</text>
</comment>
<accession>A0A1V1P2B9</accession>
<gene>
    <name evidence="1" type="ORF">OMM_10061</name>
</gene>
<name>A0A1V1P2B9_9BACT</name>
<organism evidence="1 2">
    <name type="scientific">Candidatus Magnetoglobus multicellularis str. Araruama</name>
    <dbReference type="NCBI Taxonomy" id="890399"/>
    <lineage>
        <taxon>Bacteria</taxon>
        <taxon>Pseudomonadati</taxon>
        <taxon>Thermodesulfobacteriota</taxon>
        <taxon>Desulfobacteria</taxon>
        <taxon>Desulfobacterales</taxon>
        <taxon>Desulfobacteraceae</taxon>
        <taxon>Candidatus Magnetoglobus</taxon>
    </lineage>
</organism>
<dbReference type="EMBL" id="ATBP01000799">
    <property type="protein sequence ID" value="ETR68906.1"/>
    <property type="molecule type" value="Genomic_DNA"/>
</dbReference>
<evidence type="ECO:0000313" key="1">
    <source>
        <dbReference type="EMBL" id="ETR68906.1"/>
    </source>
</evidence>
<protein>
    <submittedName>
        <fullName evidence="1">Uncharacterized protein</fullName>
    </submittedName>
</protein>
<sequence>MILSSESGLSGNEIGKIVNLIPRSFMHHFREMDDIFREKNQGVYVYFSDKPEMYAKQKLKRVQIGNIQKIDDAVAVKILVRYIKKPESSVEDLAIALREQENCHISPVAIKNFLSIHDLLKKIKNSGNEGSF</sequence>